<proteinExistence type="predicted"/>
<sequence length="82" mass="9776">MQEQRGWRRLQDRHHKACIGIASTRGDKTGHAETRHDQLGREFDNDMGRREWHERKMRIKLSRAKRQLELLNLDSSGIVMHC</sequence>
<feature type="region of interest" description="Disordered" evidence="1">
    <location>
        <begin position="19"/>
        <end position="42"/>
    </location>
</feature>
<protein>
    <submittedName>
        <fullName evidence="2">Uncharacterized protein</fullName>
    </submittedName>
</protein>
<keyword evidence="3" id="KW-1185">Reference proteome</keyword>
<dbReference type="Proteomes" id="UP001530315">
    <property type="component" value="Unassembled WGS sequence"/>
</dbReference>
<evidence type="ECO:0000313" key="2">
    <source>
        <dbReference type="EMBL" id="KAL3766730.1"/>
    </source>
</evidence>
<organism evidence="2 3">
    <name type="scientific">Stephanodiscus triporus</name>
    <dbReference type="NCBI Taxonomy" id="2934178"/>
    <lineage>
        <taxon>Eukaryota</taxon>
        <taxon>Sar</taxon>
        <taxon>Stramenopiles</taxon>
        <taxon>Ochrophyta</taxon>
        <taxon>Bacillariophyta</taxon>
        <taxon>Coscinodiscophyceae</taxon>
        <taxon>Thalassiosirophycidae</taxon>
        <taxon>Stephanodiscales</taxon>
        <taxon>Stephanodiscaceae</taxon>
        <taxon>Stephanodiscus</taxon>
    </lineage>
</organism>
<evidence type="ECO:0000313" key="3">
    <source>
        <dbReference type="Proteomes" id="UP001530315"/>
    </source>
</evidence>
<evidence type="ECO:0000256" key="1">
    <source>
        <dbReference type="SAM" id="MobiDB-lite"/>
    </source>
</evidence>
<dbReference type="AlphaFoldDB" id="A0ABD3MRY8"/>
<reference evidence="2 3" key="1">
    <citation type="submission" date="2024-10" db="EMBL/GenBank/DDBJ databases">
        <title>Updated reference genomes for cyclostephanoid diatoms.</title>
        <authorList>
            <person name="Roberts W.R."/>
            <person name="Alverson A.J."/>
        </authorList>
    </citation>
    <scope>NUCLEOTIDE SEQUENCE [LARGE SCALE GENOMIC DNA]</scope>
    <source>
        <strain evidence="2 3">AJA276-08</strain>
    </source>
</reference>
<accession>A0ABD3MRY8</accession>
<name>A0ABD3MRY8_9STRA</name>
<feature type="compositionally biased region" description="Basic and acidic residues" evidence="1">
    <location>
        <begin position="25"/>
        <end position="42"/>
    </location>
</feature>
<comment type="caution">
    <text evidence="2">The sequence shown here is derived from an EMBL/GenBank/DDBJ whole genome shotgun (WGS) entry which is preliminary data.</text>
</comment>
<gene>
    <name evidence="2" type="ORF">ACHAW5_002196</name>
</gene>
<dbReference type="EMBL" id="JALLAZ020001723">
    <property type="protein sequence ID" value="KAL3766730.1"/>
    <property type="molecule type" value="Genomic_DNA"/>
</dbReference>